<name>L8WJK2_THACA</name>
<dbReference type="SMART" id="SM00205">
    <property type="entry name" value="THN"/>
    <property type="match status" value="1"/>
</dbReference>
<dbReference type="HOGENOM" id="CLU_043181_4_0_1"/>
<dbReference type="PANTHER" id="PTHR31048">
    <property type="entry name" value="OS03G0233200 PROTEIN"/>
    <property type="match status" value="1"/>
</dbReference>
<dbReference type="InterPro" id="IPR037176">
    <property type="entry name" value="Osmotin/thaumatin-like_sf"/>
</dbReference>
<comment type="caution">
    <text evidence="2">The sequence shown here is derived from an EMBL/GenBank/DDBJ whole genome shotgun (WGS) entry which is preliminary data.</text>
</comment>
<feature type="signal peptide" evidence="1">
    <location>
        <begin position="1"/>
        <end position="15"/>
    </location>
</feature>
<proteinExistence type="predicted"/>
<evidence type="ECO:0000313" key="3">
    <source>
        <dbReference type="Proteomes" id="UP000011668"/>
    </source>
</evidence>
<evidence type="ECO:0000313" key="2">
    <source>
        <dbReference type="EMBL" id="ELU36907.1"/>
    </source>
</evidence>
<dbReference type="STRING" id="983506.L8WJK2"/>
<feature type="chain" id="PRO_5012384337" evidence="1">
    <location>
        <begin position="16"/>
        <end position="329"/>
    </location>
</feature>
<accession>L8WJK2</accession>
<dbReference type="PROSITE" id="PS51367">
    <property type="entry name" value="THAUMATIN_2"/>
    <property type="match status" value="1"/>
</dbReference>
<reference evidence="2 3" key="1">
    <citation type="journal article" date="2013" name="Nat. Commun.">
        <title>The evolution and pathogenic mechanisms of the rice sheath blight pathogen.</title>
        <authorList>
            <person name="Zheng A."/>
            <person name="Lin R."/>
            <person name="Xu L."/>
            <person name="Qin P."/>
            <person name="Tang C."/>
            <person name="Ai P."/>
            <person name="Zhang D."/>
            <person name="Liu Y."/>
            <person name="Sun Z."/>
            <person name="Feng H."/>
            <person name="Wang Y."/>
            <person name="Chen Y."/>
            <person name="Liang X."/>
            <person name="Fu R."/>
            <person name="Li Q."/>
            <person name="Zhang J."/>
            <person name="Yu X."/>
            <person name="Xie Z."/>
            <person name="Ding L."/>
            <person name="Guan P."/>
            <person name="Tang J."/>
            <person name="Liang Y."/>
            <person name="Wang S."/>
            <person name="Deng Q."/>
            <person name="Li S."/>
            <person name="Zhu J."/>
            <person name="Wang L."/>
            <person name="Liu H."/>
            <person name="Li P."/>
        </authorList>
    </citation>
    <scope>NUCLEOTIDE SEQUENCE [LARGE SCALE GENOMIC DNA]</scope>
    <source>
        <strain evidence="3">AG-1 IA</strain>
    </source>
</reference>
<dbReference type="Pfam" id="PF00314">
    <property type="entry name" value="Thaumatin"/>
    <property type="match status" value="1"/>
</dbReference>
<dbReference type="OrthoDB" id="430315at2759"/>
<keyword evidence="3" id="KW-1185">Reference proteome</keyword>
<dbReference type="EMBL" id="AFRT01002957">
    <property type="protein sequence ID" value="ELU36907.1"/>
    <property type="molecule type" value="Genomic_DNA"/>
</dbReference>
<dbReference type="AlphaFoldDB" id="L8WJK2"/>
<dbReference type="SUPFAM" id="SSF49870">
    <property type="entry name" value="Osmotin, thaumatin-like protein"/>
    <property type="match status" value="1"/>
</dbReference>
<evidence type="ECO:0000256" key="1">
    <source>
        <dbReference type="SAM" id="SignalP"/>
    </source>
</evidence>
<keyword evidence="1" id="KW-0732">Signal</keyword>
<gene>
    <name evidence="2" type="ORF">AG1IA_09062</name>
</gene>
<organism evidence="2 3">
    <name type="scientific">Thanatephorus cucumeris (strain AG1-IA)</name>
    <name type="common">Rice sheath blight fungus</name>
    <name type="synonym">Rhizoctonia solani</name>
    <dbReference type="NCBI Taxonomy" id="983506"/>
    <lineage>
        <taxon>Eukaryota</taxon>
        <taxon>Fungi</taxon>
        <taxon>Dikarya</taxon>
        <taxon>Basidiomycota</taxon>
        <taxon>Agaricomycotina</taxon>
        <taxon>Agaricomycetes</taxon>
        <taxon>Cantharellales</taxon>
        <taxon>Ceratobasidiaceae</taxon>
        <taxon>Rhizoctonia</taxon>
        <taxon>Rhizoctonia solani AG-1</taxon>
    </lineage>
</organism>
<sequence>MKTAVLLAIAGSALGRTFTVYNACPFTIWPAIFTDLSVGSAVPAIENGWEAPAYSKRSFNVPDNWKVGRIWGRTQCDFSKTPAGINSCLTGGCNGGLVCDGRTGVGLPPVTFAEFTLGDTGGSDFTDVSLVDGFNLPMRISNTGGCGVAECTVNLNKDCPEALRGPLDSNGSVAACKSACLAQLSPPSDSSSCCTGGFAKPSTCPPSGVEYYSYFKNPCPKSYVYVHDESSGTALWTCPSSKKADFLSRDYVVNDGKRTIPELHTVYFLRLLTFRKIFHTSLSYPPEWVITLFDNAAAAFLASSFSLPRVSDENLHVAIAIGLSRRTRT</sequence>
<dbReference type="Proteomes" id="UP000011668">
    <property type="component" value="Unassembled WGS sequence"/>
</dbReference>
<dbReference type="Gene3D" id="2.60.110.10">
    <property type="entry name" value="Thaumatin"/>
    <property type="match status" value="1"/>
</dbReference>
<dbReference type="InterPro" id="IPR001938">
    <property type="entry name" value="Thaumatin"/>
</dbReference>
<protein>
    <submittedName>
        <fullName evidence="2">Thaumatin-like protein</fullName>
    </submittedName>
</protein>